<gene>
    <name evidence="9" type="ORF">IRJ18_12070</name>
</gene>
<evidence type="ECO:0000256" key="4">
    <source>
        <dbReference type="ARBA" id="ARBA00022989"/>
    </source>
</evidence>
<evidence type="ECO:0000259" key="7">
    <source>
        <dbReference type="Pfam" id="PF06271"/>
    </source>
</evidence>
<dbReference type="RefSeq" id="WP_194106451.1">
    <property type="nucleotide sequence ID" value="NZ_JADFFM010000001.1"/>
</dbReference>
<evidence type="ECO:0000259" key="8">
    <source>
        <dbReference type="Pfam" id="PF14237"/>
    </source>
</evidence>
<organism evidence="9 10">
    <name type="scientific">Mucilaginibacter boryungensis</name>
    <dbReference type="NCBI Taxonomy" id="768480"/>
    <lineage>
        <taxon>Bacteria</taxon>
        <taxon>Pseudomonadati</taxon>
        <taxon>Bacteroidota</taxon>
        <taxon>Sphingobacteriia</taxon>
        <taxon>Sphingobacteriales</taxon>
        <taxon>Sphingobacteriaceae</taxon>
        <taxon>Mucilaginibacter</taxon>
    </lineage>
</organism>
<evidence type="ECO:0000256" key="5">
    <source>
        <dbReference type="ARBA" id="ARBA00023136"/>
    </source>
</evidence>
<keyword evidence="10" id="KW-1185">Reference proteome</keyword>
<sequence length="202" mass="23073">MDKLYTLVINGKPEGPFSVDELKKRGIRSNDFVRTEGMDDYKEVHEMPELREAFGFRKQTIAPQYFAAFDQRLLASVIDWFLIAFGYVVVAFIGVMATNNRMVRIVIGMSLLILIPLTKIIYHIIMEASIKQATYGKQLLKIKVCDIQGERIPLSRSIGRNLAKIFSVATLGIGYLMSFFNKKQQCLHDMVTDTLVMKDRLV</sequence>
<evidence type="ECO:0000256" key="2">
    <source>
        <dbReference type="ARBA" id="ARBA00022475"/>
    </source>
</evidence>
<dbReference type="EMBL" id="JADFFM010000001">
    <property type="protein sequence ID" value="MBE9667100.1"/>
    <property type="molecule type" value="Genomic_DNA"/>
</dbReference>
<feature type="domain" description="RDD" evidence="7">
    <location>
        <begin position="67"/>
        <end position="192"/>
    </location>
</feature>
<evidence type="ECO:0000313" key="9">
    <source>
        <dbReference type="EMBL" id="MBE9667100.1"/>
    </source>
</evidence>
<evidence type="ECO:0000256" key="3">
    <source>
        <dbReference type="ARBA" id="ARBA00022692"/>
    </source>
</evidence>
<keyword evidence="2" id="KW-1003">Cell membrane</keyword>
<evidence type="ECO:0000256" key="1">
    <source>
        <dbReference type="ARBA" id="ARBA00004651"/>
    </source>
</evidence>
<evidence type="ECO:0000313" key="10">
    <source>
        <dbReference type="Proteomes" id="UP000632774"/>
    </source>
</evidence>
<dbReference type="PANTHER" id="PTHR36115">
    <property type="entry name" value="PROLINE-RICH ANTIGEN HOMOLOG-RELATED"/>
    <property type="match status" value="1"/>
</dbReference>
<dbReference type="InterPro" id="IPR010432">
    <property type="entry name" value="RDD"/>
</dbReference>
<feature type="domain" description="GYF" evidence="8">
    <location>
        <begin position="8"/>
        <end position="50"/>
    </location>
</feature>
<comment type="subcellular location">
    <subcellularLocation>
        <location evidence="1">Cell membrane</location>
        <topology evidence="1">Multi-pass membrane protein</topology>
    </subcellularLocation>
</comment>
<dbReference type="Pfam" id="PF06271">
    <property type="entry name" value="RDD"/>
    <property type="match status" value="1"/>
</dbReference>
<reference evidence="9 10" key="1">
    <citation type="submission" date="2020-10" db="EMBL/GenBank/DDBJ databases">
        <title>Mucilaginibacter mali sp. nov., isolated from rhizosphere soil of apple orchard.</title>
        <authorList>
            <person name="Lee J.-S."/>
            <person name="Kim H.S."/>
            <person name="Kim J.-S."/>
        </authorList>
    </citation>
    <scope>NUCLEOTIDE SEQUENCE [LARGE SCALE GENOMIC DNA]</scope>
    <source>
        <strain evidence="9 10">KCTC 23157</strain>
    </source>
</reference>
<feature type="transmembrane region" description="Helical" evidence="6">
    <location>
        <begin position="73"/>
        <end position="96"/>
    </location>
</feature>
<feature type="transmembrane region" description="Helical" evidence="6">
    <location>
        <begin position="161"/>
        <end position="180"/>
    </location>
</feature>
<name>A0ABR9XIQ4_9SPHI</name>
<dbReference type="Proteomes" id="UP000632774">
    <property type="component" value="Unassembled WGS sequence"/>
</dbReference>
<comment type="caution">
    <text evidence="9">The sequence shown here is derived from an EMBL/GenBank/DDBJ whole genome shotgun (WGS) entry which is preliminary data.</text>
</comment>
<dbReference type="InterPro" id="IPR051791">
    <property type="entry name" value="Pra-immunoreactive"/>
</dbReference>
<accession>A0ABR9XIQ4</accession>
<dbReference type="InterPro" id="IPR025640">
    <property type="entry name" value="GYF_2"/>
</dbReference>
<keyword evidence="5 6" id="KW-0472">Membrane</keyword>
<protein>
    <submittedName>
        <fullName evidence="9">RDD family protein</fullName>
    </submittedName>
</protein>
<proteinExistence type="predicted"/>
<keyword evidence="3 6" id="KW-0812">Transmembrane</keyword>
<dbReference type="Pfam" id="PF14237">
    <property type="entry name" value="GYF_2"/>
    <property type="match status" value="1"/>
</dbReference>
<feature type="transmembrane region" description="Helical" evidence="6">
    <location>
        <begin position="102"/>
        <end position="122"/>
    </location>
</feature>
<evidence type="ECO:0000256" key="6">
    <source>
        <dbReference type="SAM" id="Phobius"/>
    </source>
</evidence>
<keyword evidence="4 6" id="KW-1133">Transmembrane helix</keyword>